<evidence type="ECO:0000313" key="4">
    <source>
        <dbReference type="Proteomes" id="UP001151582"/>
    </source>
</evidence>
<accession>A0A9W8B9X9</accession>
<feature type="region of interest" description="Disordered" evidence="1">
    <location>
        <begin position="320"/>
        <end position="340"/>
    </location>
</feature>
<protein>
    <recommendedName>
        <fullName evidence="2">WLM domain-containing protein</fullName>
    </recommendedName>
</protein>
<dbReference type="InterPro" id="IPR013536">
    <property type="entry name" value="WLM_dom"/>
</dbReference>
<dbReference type="PANTHER" id="PTHR47795:SF1">
    <property type="entry name" value="DNA-DEPENDENT METALLOPROTEASE WSS1 HOMOLOG 2"/>
    <property type="match status" value="1"/>
</dbReference>
<dbReference type="AlphaFoldDB" id="A0A9W8B9X9"/>
<dbReference type="EMBL" id="JANBQB010000066">
    <property type="protein sequence ID" value="KAJ1983183.1"/>
    <property type="molecule type" value="Genomic_DNA"/>
</dbReference>
<evidence type="ECO:0000256" key="1">
    <source>
        <dbReference type="SAM" id="MobiDB-lite"/>
    </source>
</evidence>
<evidence type="ECO:0000259" key="2">
    <source>
        <dbReference type="PROSITE" id="PS51397"/>
    </source>
</evidence>
<feature type="domain" description="WLM" evidence="2">
    <location>
        <begin position="150"/>
        <end position="355"/>
    </location>
</feature>
<proteinExistence type="predicted"/>
<dbReference type="Proteomes" id="UP001151582">
    <property type="component" value="Unassembled WGS sequence"/>
</dbReference>
<evidence type="ECO:0000313" key="3">
    <source>
        <dbReference type="EMBL" id="KAJ1983183.1"/>
    </source>
</evidence>
<comment type="caution">
    <text evidence="3">The sequence shown here is derived from an EMBL/GenBank/DDBJ whole genome shotgun (WGS) entry which is preliminary data.</text>
</comment>
<dbReference type="PROSITE" id="PS51397">
    <property type="entry name" value="WLM"/>
    <property type="match status" value="1"/>
</dbReference>
<dbReference type="Gene3D" id="3.30.2010.10">
    <property type="entry name" value="Metalloproteases ('zincins'), catalytic domain"/>
    <property type="match status" value="1"/>
</dbReference>
<reference evidence="3" key="1">
    <citation type="submission" date="2022-07" db="EMBL/GenBank/DDBJ databases">
        <title>Phylogenomic reconstructions and comparative analyses of Kickxellomycotina fungi.</title>
        <authorList>
            <person name="Reynolds N.K."/>
            <person name="Stajich J.E."/>
            <person name="Barry K."/>
            <person name="Grigoriev I.V."/>
            <person name="Crous P."/>
            <person name="Smith M.E."/>
        </authorList>
    </citation>
    <scope>NUCLEOTIDE SEQUENCE</scope>
    <source>
        <strain evidence="3">RSA 567</strain>
    </source>
</reference>
<dbReference type="Pfam" id="PF08325">
    <property type="entry name" value="WLM"/>
    <property type="match status" value="1"/>
</dbReference>
<dbReference type="PANTHER" id="PTHR47795">
    <property type="entry name" value="UBIQUITIN AND WLM DOMAIN-CONTAINING METALLOPROTEASE SPCC1442.07C"/>
    <property type="match status" value="1"/>
</dbReference>
<keyword evidence="4" id="KW-1185">Reference proteome</keyword>
<feature type="compositionally biased region" description="Polar residues" evidence="1">
    <location>
        <begin position="324"/>
        <end position="338"/>
    </location>
</feature>
<dbReference type="Gene3D" id="3.10.20.90">
    <property type="entry name" value="Phosphatidylinositol 3-kinase Catalytic Subunit, Chain A, domain 1"/>
    <property type="match status" value="1"/>
</dbReference>
<dbReference type="OrthoDB" id="49605at2759"/>
<organism evidence="3 4">
    <name type="scientific">Dimargaris verticillata</name>
    <dbReference type="NCBI Taxonomy" id="2761393"/>
    <lineage>
        <taxon>Eukaryota</taxon>
        <taxon>Fungi</taxon>
        <taxon>Fungi incertae sedis</taxon>
        <taxon>Zoopagomycota</taxon>
        <taxon>Kickxellomycotina</taxon>
        <taxon>Dimargaritomycetes</taxon>
        <taxon>Dimargaritales</taxon>
        <taxon>Dimargaritaceae</taxon>
        <taxon>Dimargaris</taxon>
    </lineage>
</organism>
<name>A0A9W8B9X9_9FUNG</name>
<gene>
    <name evidence="3" type="ORF">H4R34_001428</name>
</gene>
<dbReference type="GO" id="GO:0070628">
    <property type="term" value="F:proteasome binding"/>
    <property type="evidence" value="ECO:0007669"/>
    <property type="project" value="TreeGrafter"/>
</dbReference>
<sequence length="369" mass="40727">MPTPPSLKVRYQGQVHMVPVPHSKCEVDVEPTPQATNLSLNDLCQAIASHLDVPVEEQKLLAKGTVLTHHPLTTPLQPWATTLLPWLLPDAKGTATLPPPLLLLRVCSATAKAQLQHDEQQWRAARKNYDKYRVKEGVMTSRRALPGLQTLVAGPSFTFANVAVLPQYEHQARAQQVLERLRDDPGIQQIMTKYQWQVRLLQELCPIEHSHILGYNQNQGLVIAVRLRTDDLTGFRHYESVREVLLHELAHMVHSNHGPDFHALNRQLNKDVTTLDWTARGHKLTAAATGASAHGFERTMPPRQASGSLAPAAYALGGGGQASVSAATSAPDLTTGESVDQRRQKLLEAALGRLTQAEQELQDRCSLDP</sequence>